<accession>A0A8S9JWD5</accession>
<dbReference type="AlphaFoldDB" id="A0A8S9JWD5"/>
<gene>
    <name evidence="2" type="ORF">F2Q70_00034813</name>
</gene>
<dbReference type="InterPro" id="IPR026960">
    <property type="entry name" value="RVT-Znf"/>
</dbReference>
<sequence>MRCDIADSRRGVHKDMRVCELLQNQGPEWNKEEVERMFPPQERNLIERVQIGGPKSKDVYVWNYTKICHYSVKSRYWVQCNEVGKRREPTMMNQPSFDFLYQLAWKSKASPKVHHFLWKCISNSLHVAENMRKKHMARDGQCLRCAHGTETINHVLFQSVGETGLCPILNSYASRRYLR</sequence>
<name>A0A8S9JWD5_BRACR</name>
<feature type="domain" description="Reverse transcriptase zinc-binding" evidence="1">
    <location>
        <begin position="99"/>
        <end position="159"/>
    </location>
</feature>
<evidence type="ECO:0000259" key="1">
    <source>
        <dbReference type="Pfam" id="PF13966"/>
    </source>
</evidence>
<proteinExistence type="predicted"/>
<protein>
    <recommendedName>
        <fullName evidence="1">Reverse transcriptase zinc-binding domain-containing protein</fullName>
    </recommendedName>
</protein>
<organism evidence="2">
    <name type="scientific">Brassica cretica</name>
    <name type="common">Mustard</name>
    <dbReference type="NCBI Taxonomy" id="69181"/>
    <lineage>
        <taxon>Eukaryota</taxon>
        <taxon>Viridiplantae</taxon>
        <taxon>Streptophyta</taxon>
        <taxon>Embryophyta</taxon>
        <taxon>Tracheophyta</taxon>
        <taxon>Spermatophyta</taxon>
        <taxon>Magnoliopsida</taxon>
        <taxon>eudicotyledons</taxon>
        <taxon>Gunneridae</taxon>
        <taxon>Pentapetalae</taxon>
        <taxon>rosids</taxon>
        <taxon>malvids</taxon>
        <taxon>Brassicales</taxon>
        <taxon>Brassicaceae</taxon>
        <taxon>Brassiceae</taxon>
        <taxon>Brassica</taxon>
    </lineage>
</organism>
<reference evidence="2" key="1">
    <citation type="submission" date="2019-12" db="EMBL/GenBank/DDBJ databases">
        <title>Genome sequencing and annotation of Brassica cretica.</title>
        <authorList>
            <person name="Studholme D.J."/>
            <person name="Sarris P.F."/>
        </authorList>
    </citation>
    <scope>NUCLEOTIDE SEQUENCE</scope>
    <source>
        <strain evidence="2">PFS-102/07</strain>
        <tissue evidence="2">Leaf</tissue>
    </source>
</reference>
<evidence type="ECO:0000313" key="2">
    <source>
        <dbReference type="EMBL" id="KAF2586212.1"/>
    </source>
</evidence>
<comment type="caution">
    <text evidence="2">The sequence shown here is derived from an EMBL/GenBank/DDBJ whole genome shotgun (WGS) entry which is preliminary data.</text>
</comment>
<dbReference type="Pfam" id="PF13966">
    <property type="entry name" value="zf-RVT"/>
    <property type="match status" value="1"/>
</dbReference>
<dbReference type="EMBL" id="QGKY02000246">
    <property type="protein sequence ID" value="KAF2586212.1"/>
    <property type="molecule type" value="Genomic_DNA"/>
</dbReference>